<feature type="compositionally biased region" description="Polar residues" evidence="1">
    <location>
        <begin position="1"/>
        <end position="10"/>
    </location>
</feature>
<name>A0AAD4C2F4_BOLED</name>
<gene>
    <name evidence="2" type="ORF">L210DRAFT_3641218</name>
</gene>
<reference evidence="2" key="1">
    <citation type="submission" date="2019-10" db="EMBL/GenBank/DDBJ databases">
        <authorList>
            <consortium name="DOE Joint Genome Institute"/>
            <person name="Kuo A."/>
            <person name="Miyauchi S."/>
            <person name="Kiss E."/>
            <person name="Drula E."/>
            <person name="Kohler A."/>
            <person name="Sanchez-Garcia M."/>
            <person name="Andreopoulos B."/>
            <person name="Barry K.W."/>
            <person name="Bonito G."/>
            <person name="Buee M."/>
            <person name="Carver A."/>
            <person name="Chen C."/>
            <person name="Cichocki N."/>
            <person name="Clum A."/>
            <person name="Culley D."/>
            <person name="Crous P.W."/>
            <person name="Fauchery L."/>
            <person name="Girlanda M."/>
            <person name="Hayes R."/>
            <person name="Keri Z."/>
            <person name="LaButti K."/>
            <person name="Lipzen A."/>
            <person name="Lombard V."/>
            <person name="Magnuson J."/>
            <person name="Maillard F."/>
            <person name="Morin E."/>
            <person name="Murat C."/>
            <person name="Nolan M."/>
            <person name="Ohm R."/>
            <person name="Pangilinan J."/>
            <person name="Pereira M."/>
            <person name="Perotto S."/>
            <person name="Peter M."/>
            <person name="Riley R."/>
            <person name="Sitrit Y."/>
            <person name="Stielow B."/>
            <person name="Szollosi G."/>
            <person name="Zifcakova L."/>
            <person name="Stursova M."/>
            <person name="Spatafora J.W."/>
            <person name="Tedersoo L."/>
            <person name="Vaario L.-M."/>
            <person name="Yamada A."/>
            <person name="Yan M."/>
            <person name="Wang P."/>
            <person name="Xu J."/>
            <person name="Bruns T."/>
            <person name="Baldrian P."/>
            <person name="Vilgalys R."/>
            <person name="Henrissat B."/>
            <person name="Grigoriev I.V."/>
            <person name="Hibbett D."/>
            <person name="Nagy L.G."/>
            <person name="Martin F.M."/>
        </authorList>
    </citation>
    <scope>NUCLEOTIDE SEQUENCE</scope>
    <source>
        <strain evidence="2">BED1</strain>
    </source>
</reference>
<keyword evidence="3" id="KW-1185">Reference proteome</keyword>
<evidence type="ECO:0000313" key="3">
    <source>
        <dbReference type="Proteomes" id="UP001194468"/>
    </source>
</evidence>
<feature type="compositionally biased region" description="Low complexity" evidence="1">
    <location>
        <begin position="16"/>
        <end position="29"/>
    </location>
</feature>
<dbReference type="EMBL" id="WHUW01000004">
    <property type="protein sequence ID" value="KAF8447259.1"/>
    <property type="molecule type" value="Genomic_DNA"/>
</dbReference>
<organism evidence="2 3">
    <name type="scientific">Boletus edulis BED1</name>
    <dbReference type="NCBI Taxonomy" id="1328754"/>
    <lineage>
        <taxon>Eukaryota</taxon>
        <taxon>Fungi</taxon>
        <taxon>Dikarya</taxon>
        <taxon>Basidiomycota</taxon>
        <taxon>Agaricomycotina</taxon>
        <taxon>Agaricomycetes</taxon>
        <taxon>Agaricomycetidae</taxon>
        <taxon>Boletales</taxon>
        <taxon>Boletineae</taxon>
        <taxon>Boletaceae</taxon>
        <taxon>Boletoideae</taxon>
        <taxon>Boletus</taxon>
    </lineage>
</organism>
<evidence type="ECO:0000256" key="1">
    <source>
        <dbReference type="SAM" id="MobiDB-lite"/>
    </source>
</evidence>
<comment type="caution">
    <text evidence="2">The sequence shown here is derived from an EMBL/GenBank/DDBJ whole genome shotgun (WGS) entry which is preliminary data.</text>
</comment>
<evidence type="ECO:0000313" key="2">
    <source>
        <dbReference type="EMBL" id="KAF8447259.1"/>
    </source>
</evidence>
<sequence length="274" mass="31224">MPRASTSNHGQHTRSSRASTPASSPSRSSIVEDIAVQRNRYLSTFEEHASAVRGSPELTLAYQRVADGRRALLPDTAWKELTAEERRERESAMEQILASPADTIDDHLLICFAAHTLLLLQPDAMKELPDRMSCEINARTTELRLERRRRDPMPQQERFRPLVSASPLPDFHRPRTSNLRPITEDAVNNLLASPSSLVGQQFIIVEDDFFYRVSSVEITLDGYKFGVQYEDTRYDLDLMLLIVVILLTHPARYSDDVDFSEMKRMLQDSHAVEV</sequence>
<dbReference type="Proteomes" id="UP001194468">
    <property type="component" value="Unassembled WGS sequence"/>
</dbReference>
<reference evidence="2" key="2">
    <citation type="journal article" date="2020" name="Nat. Commun.">
        <title>Large-scale genome sequencing of mycorrhizal fungi provides insights into the early evolution of symbiotic traits.</title>
        <authorList>
            <person name="Miyauchi S."/>
            <person name="Kiss E."/>
            <person name="Kuo A."/>
            <person name="Drula E."/>
            <person name="Kohler A."/>
            <person name="Sanchez-Garcia M."/>
            <person name="Morin E."/>
            <person name="Andreopoulos B."/>
            <person name="Barry K.W."/>
            <person name="Bonito G."/>
            <person name="Buee M."/>
            <person name="Carver A."/>
            <person name="Chen C."/>
            <person name="Cichocki N."/>
            <person name="Clum A."/>
            <person name="Culley D."/>
            <person name="Crous P.W."/>
            <person name="Fauchery L."/>
            <person name="Girlanda M."/>
            <person name="Hayes R.D."/>
            <person name="Keri Z."/>
            <person name="LaButti K."/>
            <person name="Lipzen A."/>
            <person name="Lombard V."/>
            <person name="Magnuson J."/>
            <person name="Maillard F."/>
            <person name="Murat C."/>
            <person name="Nolan M."/>
            <person name="Ohm R.A."/>
            <person name="Pangilinan J."/>
            <person name="Pereira M.F."/>
            <person name="Perotto S."/>
            <person name="Peter M."/>
            <person name="Pfister S."/>
            <person name="Riley R."/>
            <person name="Sitrit Y."/>
            <person name="Stielow J.B."/>
            <person name="Szollosi G."/>
            <person name="Zifcakova L."/>
            <person name="Stursova M."/>
            <person name="Spatafora J.W."/>
            <person name="Tedersoo L."/>
            <person name="Vaario L.M."/>
            <person name="Yamada A."/>
            <person name="Yan M."/>
            <person name="Wang P."/>
            <person name="Xu J."/>
            <person name="Bruns T."/>
            <person name="Baldrian P."/>
            <person name="Vilgalys R."/>
            <person name="Dunand C."/>
            <person name="Henrissat B."/>
            <person name="Grigoriev I.V."/>
            <person name="Hibbett D."/>
            <person name="Nagy L.G."/>
            <person name="Martin F.M."/>
        </authorList>
    </citation>
    <scope>NUCLEOTIDE SEQUENCE</scope>
    <source>
        <strain evidence="2">BED1</strain>
    </source>
</reference>
<protein>
    <submittedName>
        <fullName evidence="2">Uncharacterized protein</fullName>
    </submittedName>
</protein>
<proteinExistence type="predicted"/>
<feature type="region of interest" description="Disordered" evidence="1">
    <location>
        <begin position="1"/>
        <end position="30"/>
    </location>
</feature>
<accession>A0AAD4C2F4</accession>
<dbReference type="AlphaFoldDB" id="A0AAD4C2F4"/>